<proteinExistence type="predicted"/>
<organism evidence="3 4">
    <name type="scientific">Pyrrhoderma noxium</name>
    <dbReference type="NCBI Taxonomy" id="2282107"/>
    <lineage>
        <taxon>Eukaryota</taxon>
        <taxon>Fungi</taxon>
        <taxon>Dikarya</taxon>
        <taxon>Basidiomycota</taxon>
        <taxon>Agaricomycotina</taxon>
        <taxon>Agaricomycetes</taxon>
        <taxon>Hymenochaetales</taxon>
        <taxon>Hymenochaetaceae</taxon>
        <taxon>Pyrrhoderma</taxon>
    </lineage>
</organism>
<gene>
    <name evidence="3" type="ORF">PNOK_0219700</name>
</gene>
<evidence type="ECO:0000313" key="4">
    <source>
        <dbReference type="Proteomes" id="UP000217199"/>
    </source>
</evidence>
<keyword evidence="4" id="KW-1185">Reference proteome</keyword>
<feature type="transmembrane region" description="Helical" evidence="1">
    <location>
        <begin position="12"/>
        <end position="34"/>
    </location>
</feature>
<dbReference type="OrthoDB" id="2560628at2759"/>
<feature type="transmembrane region" description="Helical" evidence="1">
    <location>
        <begin position="70"/>
        <end position="93"/>
    </location>
</feature>
<feature type="domain" description="DUF7702" evidence="2">
    <location>
        <begin position="106"/>
        <end position="231"/>
    </location>
</feature>
<dbReference type="PANTHER" id="PTHR42109">
    <property type="entry name" value="UNPLACED GENOMIC SCAFFOLD UM_SCAF_CONTIG_1.265, WHOLE GENOME SHOTGUN SEQUENCE"/>
    <property type="match status" value="1"/>
</dbReference>
<dbReference type="Proteomes" id="UP000217199">
    <property type="component" value="Unassembled WGS sequence"/>
</dbReference>
<reference evidence="3 4" key="1">
    <citation type="journal article" date="2017" name="Mol. Ecol.">
        <title>Comparative and population genomic landscape of Phellinus noxius: A hypervariable fungus causing root rot in trees.</title>
        <authorList>
            <person name="Chung C.L."/>
            <person name="Lee T.J."/>
            <person name="Akiba M."/>
            <person name="Lee H.H."/>
            <person name="Kuo T.H."/>
            <person name="Liu D."/>
            <person name="Ke H.M."/>
            <person name="Yokoi T."/>
            <person name="Roa M.B."/>
            <person name="Lu M.J."/>
            <person name="Chang Y.Y."/>
            <person name="Ann P.J."/>
            <person name="Tsai J.N."/>
            <person name="Chen C.Y."/>
            <person name="Tzean S.S."/>
            <person name="Ota Y."/>
            <person name="Hattori T."/>
            <person name="Sahashi N."/>
            <person name="Liou R.F."/>
            <person name="Kikuchi T."/>
            <person name="Tsai I.J."/>
        </authorList>
    </citation>
    <scope>NUCLEOTIDE SEQUENCE [LARGE SCALE GENOMIC DNA]</scope>
    <source>
        <strain evidence="3 4">FFPRI411160</strain>
    </source>
</reference>
<keyword evidence="1" id="KW-0472">Membrane</keyword>
<dbReference type="AlphaFoldDB" id="A0A286URM5"/>
<feature type="transmembrane region" description="Helical" evidence="1">
    <location>
        <begin position="153"/>
        <end position="174"/>
    </location>
</feature>
<feature type="transmembrane region" description="Helical" evidence="1">
    <location>
        <begin position="40"/>
        <end position="58"/>
    </location>
</feature>
<feature type="transmembrane region" description="Helical" evidence="1">
    <location>
        <begin position="204"/>
        <end position="225"/>
    </location>
</feature>
<sequence>MSSLDQRGDISIAILVIYPFIFFFSIILVIRHGFSKKMGWLYLSIFSLCKIVGAALHIAAEEVTPVNKSLYTGALIMEGIGLTPLLLCTFAFVSNIGADVIVKATSSNEDDRNSSGSFRKAGGILMTVGFAMIAIIHLFLWQASHALLHSQKHLLMGISCALPFLAIRVLYGLLGSFSSISLSYAVTGSSSSSLSKFNYISGSWTIYLIMSTIMEFIVITIYIFFGFRMSKVGDAEQKEVFDQQYRQVDTEMDPIYGRRS</sequence>
<feature type="domain" description="DUF7702" evidence="2">
    <location>
        <begin position="4"/>
        <end position="103"/>
    </location>
</feature>
<dbReference type="InterPro" id="IPR056119">
    <property type="entry name" value="DUF7702"/>
</dbReference>
<evidence type="ECO:0000259" key="2">
    <source>
        <dbReference type="Pfam" id="PF24800"/>
    </source>
</evidence>
<dbReference type="EMBL" id="NBII01000002">
    <property type="protein sequence ID" value="PAV22240.1"/>
    <property type="molecule type" value="Genomic_DNA"/>
</dbReference>
<dbReference type="STRING" id="2282107.A0A286URM5"/>
<accession>A0A286URM5</accession>
<feature type="transmembrane region" description="Helical" evidence="1">
    <location>
        <begin position="121"/>
        <end position="141"/>
    </location>
</feature>
<evidence type="ECO:0000313" key="3">
    <source>
        <dbReference type="EMBL" id="PAV22240.1"/>
    </source>
</evidence>
<name>A0A286URM5_9AGAM</name>
<keyword evidence="1" id="KW-0812">Transmembrane</keyword>
<dbReference type="InParanoid" id="A0A286URM5"/>
<comment type="caution">
    <text evidence="3">The sequence shown here is derived from an EMBL/GenBank/DDBJ whole genome shotgun (WGS) entry which is preliminary data.</text>
</comment>
<dbReference type="Pfam" id="PF24800">
    <property type="entry name" value="DUF7702"/>
    <property type="match status" value="2"/>
</dbReference>
<protein>
    <recommendedName>
        <fullName evidence="2">DUF7702 domain-containing protein</fullName>
    </recommendedName>
</protein>
<keyword evidence="1" id="KW-1133">Transmembrane helix</keyword>
<evidence type="ECO:0000256" key="1">
    <source>
        <dbReference type="SAM" id="Phobius"/>
    </source>
</evidence>
<dbReference type="PANTHER" id="PTHR42109:SF2">
    <property type="entry name" value="INTEGRAL MEMBRANE PROTEIN"/>
    <property type="match status" value="1"/>
</dbReference>